<comment type="caution">
    <text evidence="1">The sequence shown here is derived from an EMBL/GenBank/DDBJ whole genome shotgun (WGS) entry which is preliminary data.</text>
</comment>
<sequence>MVNNETDTQPFGMSMVVPIEIFTTHYIWMTKSIENVQDYIVILYRTHEELMLNLDGISLLGLKHSPVFAGAEWLTVNIKMSTGVHSIFSINYEPFGCYSYGLSSNVFYVTPVGFGQR</sequence>
<evidence type="ECO:0008006" key="3">
    <source>
        <dbReference type="Google" id="ProtNLM"/>
    </source>
</evidence>
<organism evidence="1 2">
    <name type="scientific">Biomphalaria pfeifferi</name>
    <name type="common">Bloodfluke planorb</name>
    <name type="synonym">Freshwater snail</name>
    <dbReference type="NCBI Taxonomy" id="112525"/>
    <lineage>
        <taxon>Eukaryota</taxon>
        <taxon>Metazoa</taxon>
        <taxon>Spiralia</taxon>
        <taxon>Lophotrochozoa</taxon>
        <taxon>Mollusca</taxon>
        <taxon>Gastropoda</taxon>
        <taxon>Heterobranchia</taxon>
        <taxon>Euthyneura</taxon>
        <taxon>Panpulmonata</taxon>
        <taxon>Hygrophila</taxon>
        <taxon>Lymnaeoidea</taxon>
        <taxon>Planorbidae</taxon>
        <taxon>Biomphalaria</taxon>
    </lineage>
</organism>
<reference evidence="1" key="2">
    <citation type="submission" date="2023-04" db="EMBL/GenBank/DDBJ databases">
        <authorList>
            <person name="Bu L."/>
            <person name="Lu L."/>
            <person name="Laidemitt M.R."/>
            <person name="Zhang S.M."/>
            <person name="Mutuku M."/>
            <person name="Mkoji G."/>
            <person name="Steinauer M."/>
            <person name="Loker E.S."/>
        </authorList>
    </citation>
    <scope>NUCLEOTIDE SEQUENCE</scope>
    <source>
        <strain evidence="1">KasaAsao</strain>
        <tissue evidence="1">Whole Snail</tissue>
    </source>
</reference>
<reference evidence="1" key="1">
    <citation type="journal article" date="2023" name="PLoS Negl. Trop. Dis.">
        <title>A genome sequence for Biomphalaria pfeifferi, the major vector snail for the human-infecting parasite Schistosoma mansoni.</title>
        <authorList>
            <person name="Bu L."/>
            <person name="Lu L."/>
            <person name="Laidemitt M.R."/>
            <person name="Zhang S.M."/>
            <person name="Mutuku M."/>
            <person name="Mkoji G."/>
            <person name="Steinauer M."/>
            <person name="Loker E.S."/>
        </authorList>
    </citation>
    <scope>NUCLEOTIDE SEQUENCE</scope>
    <source>
        <strain evidence="1">KasaAsao</strain>
    </source>
</reference>
<protein>
    <recommendedName>
        <fullName evidence="3">IgGFc-binding protein N-terminal domain-containing protein</fullName>
    </recommendedName>
</protein>
<keyword evidence="2" id="KW-1185">Reference proteome</keyword>
<evidence type="ECO:0000313" key="2">
    <source>
        <dbReference type="Proteomes" id="UP001233172"/>
    </source>
</evidence>
<dbReference type="Proteomes" id="UP001233172">
    <property type="component" value="Unassembled WGS sequence"/>
</dbReference>
<dbReference type="EMBL" id="JASAOG010000057">
    <property type="protein sequence ID" value="KAK0057117.1"/>
    <property type="molecule type" value="Genomic_DNA"/>
</dbReference>
<dbReference type="AlphaFoldDB" id="A0AAD8BM14"/>
<accession>A0AAD8BM14</accession>
<evidence type="ECO:0000313" key="1">
    <source>
        <dbReference type="EMBL" id="KAK0057117.1"/>
    </source>
</evidence>
<gene>
    <name evidence="1" type="ORF">Bpfe_013481</name>
</gene>
<name>A0AAD8BM14_BIOPF</name>
<feature type="non-terminal residue" evidence="1">
    <location>
        <position position="1"/>
    </location>
</feature>
<proteinExistence type="predicted"/>